<feature type="region of interest" description="Disordered" evidence="6">
    <location>
        <begin position="1327"/>
        <end position="1352"/>
    </location>
</feature>
<dbReference type="Proteomes" id="UP000685013">
    <property type="component" value="Chromosome 2"/>
</dbReference>
<feature type="compositionally biased region" description="Low complexity" evidence="6">
    <location>
        <begin position="702"/>
        <end position="715"/>
    </location>
</feature>
<feature type="region of interest" description="Disordered" evidence="6">
    <location>
        <begin position="1077"/>
        <end position="1154"/>
    </location>
</feature>
<dbReference type="PROSITE" id="PS50016">
    <property type="entry name" value="ZF_PHD_2"/>
    <property type="match status" value="1"/>
</dbReference>
<dbReference type="PROSITE" id="PS50089">
    <property type="entry name" value="ZF_RING_2"/>
    <property type="match status" value="1"/>
</dbReference>
<keyword evidence="1" id="KW-0479">Metal-binding</keyword>
<dbReference type="PANTHER" id="PTHR31479">
    <property type="entry name" value="ALPHA/BETA-HYDROLASES SUPERFAMILY PROTEIN"/>
    <property type="match status" value="1"/>
</dbReference>
<feature type="compositionally biased region" description="Low complexity" evidence="6">
    <location>
        <begin position="1111"/>
        <end position="1135"/>
    </location>
</feature>
<evidence type="ECO:0000256" key="2">
    <source>
        <dbReference type="ARBA" id="ARBA00022771"/>
    </source>
</evidence>
<gene>
    <name evidence="9" type="ORF">SDJN03_02908</name>
</gene>
<dbReference type="InterPro" id="IPR001841">
    <property type="entry name" value="Znf_RING"/>
</dbReference>
<comment type="caution">
    <text evidence="9">The sequence shown here is derived from an EMBL/GenBank/DDBJ whole genome shotgun (WGS) entry which is preliminary data.</text>
</comment>
<feature type="compositionally biased region" description="Polar residues" evidence="6">
    <location>
        <begin position="1443"/>
        <end position="1455"/>
    </location>
</feature>
<dbReference type="InterPro" id="IPR001965">
    <property type="entry name" value="Znf_PHD"/>
</dbReference>
<dbReference type="Pfam" id="PF00628">
    <property type="entry name" value="PHD"/>
    <property type="match status" value="1"/>
</dbReference>
<dbReference type="GO" id="GO:0008270">
    <property type="term" value="F:zinc ion binding"/>
    <property type="evidence" value="ECO:0007669"/>
    <property type="project" value="UniProtKB-KW"/>
</dbReference>
<evidence type="ECO:0000259" key="7">
    <source>
        <dbReference type="PROSITE" id="PS50016"/>
    </source>
</evidence>
<evidence type="ECO:0000256" key="6">
    <source>
        <dbReference type="SAM" id="MobiDB-lite"/>
    </source>
</evidence>
<accession>A0AAV6P024</accession>
<evidence type="ECO:0000256" key="5">
    <source>
        <dbReference type="PROSITE-ProRule" id="PRU00175"/>
    </source>
</evidence>
<evidence type="ECO:0000259" key="8">
    <source>
        <dbReference type="PROSITE" id="PS50089"/>
    </source>
</evidence>
<feature type="non-terminal residue" evidence="9">
    <location>
        <position position="1"/>
    </location>
</feature>
<feature type="region of interest" description="Disordered" evidence="6">
    <location>
        <begin position="819"/>
        <end position="840"/>
    </location>
</feature>
<feature type="compositionally biased region" description="Polar residues" evidence="6">
    <location>
        <begin position="1546"/>
        <end position="1556"/>
    </location>
</feature>
<dbReference type="GO" id="GO:0006629">
    <property type="term" value="P:lipid metabolic process"/>
    <property type="evidence" value="ECO:0007669"/>
    <property type="project" value="InterPro"/>
</dbReference>
<dbReference type="InterPro" id="IPR019787">
    <property type="entry name" value="Znf_PHD-finger"/>
</dbReference>
<keyword evidence="4" id="KW-0862">Zinc</keyword>
<feature type="region of interest" description="Disordered" evidence="6">
    <location>
        <begin position="870"/>
        <end position="893"/>
    </location>
</feature>
<dbReference type="PANTHER" id="PTHR31479:SF2">
    <property type="entry name" value="ALPHA_BETA-HYDROLASES SUPERFAMILY PROTEIN"/>
    <property type="match status" value="1"/>
</dbReference>
<proteinExistence type="predicted"/>
<organism evidence="9 10">
    <name type="scientific">Cucurbita argyrosperma subsp. sororia</name>
    <dbReference type="NCBI Taxonomy" id="37648"/>
    <lineage>
        <taxon>Eukaryota</taxon>
        <taxon>Viridiplantae</taxon>
        <taxon>Streptophyta</taxon>
        <taxon>Embryophyta</taxon>
        <taxon>Tracheophyta</taxon>
        <taxon>Spermatophyta</taxon>
        <taxon>Magnoliopsida</taxon>
        <taxon>eudicotyledons</taxon>
        <taxon>Gunneridae</taxon>
        <taxon>Pentapetalae</taxon>
        <taxon>rosids</taxon>
        <taxon>fabids</taxon>
        <taxon>Cucurbitales</taxon>
        <taxon>Cucurbitaceae</taxon>
        <taxon>Cucurbiteae</taxon>
        <taxon>Cucurbita</taxon>
    </lineage>
</organism>
<feature type="domain" description="PHD-type" evidence="7">
    <location>
        <begin position="453"/>
        <end position="551"/>
    </location>
</feature>
<dbReference type="SMART" id="SM00249">
    <property type="entry name" value="PHD"/>
    <property type="match status" value="1"/>
</dbReference>
<keyword evidence="2 5" id="KW-0863">Zinc-finger</keyword>
<dbReference type="GO" id="GO:0016787">
    <property type="term" value="F:hydrolase activity"/>
    <property type="evidence" value="ECO:0007669"/>
    <property type="project" value="UniProtKB-KW"/>
</dbReference>
<feature type="compositionally biased region" description="Basic and acidic residues" evidence="6">
    <location>
        <begin position="1421"/>
        <end position="1435"/>
    </location>
</feature>
<name>A0AAV6P024_9ROSI</name>
<feature type="region of interest" description="Disordered" evidence="6">
    <location>
        <begin position="1412"/>
        <end position="1581"/>
    </location>
</feature>
<evidence type="ECO:0000256" key="3">
    <source>
        <dbReference type="ARBA" id="ARBA00022801"/>
    </source>
</evidence>
<keyword evidence="3" id="KW-0378">Hydrolase</keyword>
<dbReference type="Pfam" id="PF01764">
    <property type="entry name" value="Lipase_3"/>
    <property type="match status" value="1"/>
</dbReference>
<feature type="compositionally biased region" description="Polar residues" evidence="6">
    <location>
        <begin position="1144"/>
        <end position="1154"/>
    </location>
</feature>
<dbReference type="InterPro" id="IPR017907">
    <property type="entry name" value="Znf_RING_CS"/>
</dbReference>
<evidence type="ECO:0000256" key="1">
    <source>
        <dbReference type="ARBA" id="ARBA00022723"/>
    </source>
</evidence>
<evidence type="ECO:0000313" key="9">
    <source>
        <dbReference type="EMBL" id="KAG6605591.1"/>
    </source>
</evidence>
<evidence type="ECO:0000256" key="4">
    <source>
        <dbReference type="ARBA" id="ARBA00022833"/>
    </source>
</evidence>
<sequence length="1653" mass="182123">MASEREVFELSGPLHLTPVNWENADHRRSVAACLVQGVYILERDRQEKRQGSQALAPRWWEFCHFRLLRPLVDDVDSSIFGAVYEFKPMLLQGDHKNDGSPRYVIAFRGTLTKPDSVSRDIELDLHFIQNGLHRTSRFEIAMQVVRNMVATVGDSNLWLAGHSLGSAMAMLTGKTMARTGIFLKSYLFNPPFFSAPIERIKDKKLKHGIRIAGSVITAGLAFALKASSNNQRNPPEEPFFAISAWVPSLFVNPSDHIGSEYIGYFEHRKNMEEIGAGSIERLATRNSIGGLLMNAIGRDSEPLHLIPSANLITNLSPVQDFKQAHGIHQWWQPHLRLQSNIYRNPTSNMMEEGLVPSGRTEEETAEVYDINYEVSDEVERCGICMDVIVDRGVLDCCQHWFCFVCIDNWATITNLCPLCQKEFQLITCVPVYDTIGSNKVDEESFSRNWVLSLSVCCLCLEREENLDLLVLHCLFAANGWFSLMNSFGAVICLDGDGCKIRNGSGFTEGESDLDTSIACDSCDTWYHAFCVDFDPEDTTESTWLCPRCGAIDQETSINDSVLKFNSDFDSMNASVPQSFSRKVSVSVADTGETALVVSMIGGNQVNEVQTDNTLSTDEIEKNKKIENFILASEASRPNATVSPLVNTLVLPAPSMEITSAVPALGDKELELSLSHDTPISFHYDSPTDVGLKTSADEIKTESSSLESTRSSSNISHPVNKMSKDELSMGLHLGLSVGTFLSVDYLNDENGDRSVHVKPELFSSEGHLLQVDNIASQTTPEASILIGVKRKRTDCSDHIQKTADNGGDKANSDIKLVLGKNQPVPSKNDVELTEQDDTAKSLARPLVPTEASLKRISRKKGVNADIMSIVRGRNRRPPPGKGACSNSNDEELDERENLTGLRVKKIMRRAGEDQESSMLVQKLRNEIREAVRNKCAKDFGENLLDSKLLDAFRAAISGPKTETQKRLSALAVKAKKSLLQKGKIRESLTKKIYGATNGRRKRAWDRDCEIEFWKHRCIRVRKPEKIATLKSVLDLLRNGPSPDAKQDSEGQPTNPILSRLYVADTSVFPRNNDIKPLSAFKSSSSLDQKKDPLTGTSKVPTKAGIPPLAVNAGNSCSVSASKSAAGSSKGNHSGNSEASVGSKIRPQNTVSSTSNNAIDKRKWALEVLARKTGDGSSAANKKDEDLAVLKGNYPLLAQLPIDMRPKLEPSRHNKIPMSVRQAQLYRLTEQFLKKTNLTVMRRTAETELAVADAINIEKEVADRSNSKVVYLNLCSQEILHRTDTGRLNTAAADLDSSFQANDQIDGTELATHPETDPEVQEALRNAGLLSDSPVSSPPHRTEVDDDDAPMKDLQDDEPENVIEMDDHPDLDIYGDFEYDLEEESCFTTKATTKVSKPPDEGESKLKVILSTLNTESSIQASDAEKSEGTESVELLKDASCLPKNETNVEAGTASSEGENEGSVAVPLNSTEVEEPSLAEYEELYGPDTEPQIKNLPGETPTDERCVPTPAFGSEQKDSSNDGSSLLIQDGNESDIKREESVKGAAATTVSPIPTSGEGSPHKKGKSNADDNKQSDSNNSVAKKVETYIKEHVRPLCKSGIITPEQYRWAVQKTTEKVMKYHSKDKNANFLIKEGEKVKKLAEQYVESAQRKGVD</sequence>
<feature type="domain" description="RING-type" evidence="8">
    <location>
        <begin position="381"/>
        <end position="420"/>
    </location>
</feature>
<dbReference type="PROSITE" id="PS00518">
    <property type="entry name" value="ZF_RING_1"/>
    <property type="match status" value="1"/>
</dbReference>
<dbReference type="Pfam" id="PF13639">
    <property type="entry name" value="zf-RING_2"/>
    <property type="match status" value="1"/>
</dbReference>
<dbReference type="EMBL" id="JAGKQH010000002">
    <property type="protein sequence ID" value="KAG6605591.1"/>
    <property type="molecule type" value="Genomic_DNA"/>
</dbReference>
<protein>
    <submittedName>
        <fullName evidence="9">Uncharacterized protein</fullName>
    </submittedName>
</protein>
<keyword evidence="10" id="KW-1185">Reference proteome</keyword>
<dbReference type="SMART" id="SM00184">
    <property type="entry name" value="RING"/>
    <property type="match status" value="2"/>
</dbReference>
<feature type="compositionally biased region" description="Acidic residues" evidence="6">
    <location>
        <begin position="1470"/>
        <end position="1483"/>
    </location>
</feature>
<dbReference type="InterPro" id="IPR002921">
    <property type="entry name" value="Fungal_lipase-type"/>
</dbReference>
<evidence type="ECO:0000313" key="10">
    <source>
        <dbReference type="Proteomes" id="UP000685013"/>
    </source>
</evidence>
<reference evidence="9 10" key="1">
    <citation type="journal article" date="2021" name="Hortic Res">
        <title>The domestication of Cucurbita argyrosperma as revealed by the genome of its wild relative.</title>
        <authorList>
            <person name="Barrera-Redondo J."/>
            <person name="Sanchez-de la Vega G."/>
            <person name="Aguirre-Liguori J.A."/>
            <person name="Castellanos-Morales G."/>
            <person name="Gutierrez-Guerrero Y.T."/>
            <person name="Aguirre-Dugua X."/>
            <person name="Aguirre-Planter E."/>
            <person name="Tenaillon M.I."/>
            <person name="Lira-Saade R."/>
            <person name="Eguiarte L.E."/>
        </authorList>
    </citation>
    <scope>NUCLEOTIDE SEQUENCE [LARGE SCALE GENOMIC DNA]</scope>
    <source>
        <strain evidence="9">JBR-2021</strain>
    </source>
</reference>
<feature type="region of interest" description="Disordered" evidence="6">
    <location>
        <begin position="696"/>
        <end position="719"/>
    </location>
</feature>